<dbReference type="EMBL" id="BPEY01000127">
    <property type="protein sequence ID" value="GIU51707.1"/>
    <property type="molecule type" value="Genomic_DNA"/>
</dbReference>
<protein>
    <submittedName>
        <fullName evidence="1">DNA alkylation repair protein</fullName>
    </submittedName>
</protein>
<accession>A0ABQ4PQW4</accession>
<reference evidence="1" key="1">
    <citation type="submission" date="2021-05" db="EMBL/GenBank/DDBJ databases">
        <title>Molecular characterization for Shewanella algae harboring chromosomal blaOXA-55-like strains isolated from clinical and environment sample.</title>
        <authorList>
            <person name="Ohama Y."/>
            <person name="Aoki K."/>
            <person name="Harada S."/>
            <person name="Moriya K."/>
            <person name="Ishii Y."/>
            <person name="Tateda K."/>
        </authorList>
    </citation>
    <scope>NUCLEOTIDE SEQUENCE</scope>
    <source>
        <strain evidence="1">JCM 11563</strain>
    </source>
</reference>
<organism evidence="1 2">
    <name type="scientific">Shewanella sairae</name>
    <dbReference type="NCBI Taxonomy" id="190310"/>
    <lineage>
        <taxon>Bacteria</taxon>
        <taxon>Pseudomonadati</taxon>
        <taxon>Pseudomonadota</taxon>
        <taxon>Gammaproteobacteria</taxon>
        <taxon>Alteromonadales</taxon>
        <taxon>Shewanellaceae</taxon>
        <taxon>Shewanella</taxon>
    </lineage>
</organism>
<evidence type="ECO:0000313" key="2">
    <source>
        <dbReference type="Proteomes" id="UP000887104"/>
    </source>
</evidence>
<gene>
    <name evidence="1" type="ORF">TUM4438_42270</name>
</gene>
<dbReference type="PANTHER" id="PTHR34070">
    <property type="entry name" value="ARMADILLO-TYPE FOLD"/>
    <property type="match status" value="1"/>
</dbReference>
<dbReference type="InterPro" id="IPR014825">
    <property type="entry name" value="DNA_alkylation"/>
</dbReference>
<dbReference type="Gene3D" id="1.25.40.290">
    <property type="entry name" value="ARM repeat domains"/>
    <property type="match status" value="1"/>
</dbReference>
<comment type="caution">
    <text evidence="1">The sequence shown here is derived from an EMBL/GenBank/DDBJ whole genome shotgun (WGS) entry which is preliminary data.</text>
</comment>
<dbReference type="Pfam" id="PF08713">
    <property type="entry name" value="DNA_alkylation"/>
    <property type="match status" value="1"/>
</dbReference>
<evidence type="ECO:0000313" key="1">
    <source>
        <dbReference type="EMBL" id="GIU51707.1"/>
    </source>
</evidence>
<dbReference type="Gene3D" id="1.20.1660.10">
    <property type="entry name" value="Hypothetical protein (EF3068)"/>
    <property type="match status" value="1"/>
</dbReference>
<name>A0ABQ4PQW4_9GAMM</name>
<proteinExistence type="predicted"/>
<dbReference type="SUPFAM" id="SSF48371">
    <property type="entry name" value="ARM repeat"/>
    <property type="match status" value="1"/>
</dbReference>
<keyword evidence="2" id="KW-1185">Reference proteome</keyword>
<dbReference type="RefSeq" id="WP_220783189.1">
    <property type="nucleotide sequence ID" value="NZ_BPEY01000127.1"/>
</dbReference>
<sequence>MLIDTRELFKEIQNASDLDKSRKMSAYMKGHFPFLGIPTPNRRKICKQFFSDVRHIKTIDWCFIDKCWDHAEREYQYIALDYLVKKKCYLNLHDIPKLQVLALSKSWWDTIDTLDQLIGDMGLMYLEIDDLMLEWSMDENFWLRRIAINHQLLRKEKTNTNLLHSILVNNLNQKEFFINKAIGWSLRSYSKTEPNWVRNFIVEYKYGLSPLSIREGSKYIS</sequence>
<dbReference type="PANTHER" id="PTHR34070:SF1">
    <property type="entry name" value="DNA ALKYLATION REPAIR PROTEIN"/>
    <property type="match status" value="1"/>
</dbReference>
<dbReference type="CDD" id="cd07064">
    <property type="entry name" value="AlkD_like_1"/>
    <property type="match status" value="1"/>
</dbReference>
<dbReference type="Proteomes" id="UP000887104">
    <property type="component" value="Unassembled WGS sequence"/>
</dbReference>
<dbReference type="InterPro" id="IPR016024">
    <property type="entry name" value="ARM-type_fold"/>
</dbReference>